<accession>A0ABX4SL82</accession>
<name>A0ABX4SL82_9GAMM</name>
<sequence>MKEIAITEPVFVTTFQCVGSDCREHCCGGWDIYLDKSSVSKYLNSQKIEIKQIATEHINVHKKGHANWGVMKLNDEGNCAFIDEQKLCKVHKELGAKALSPTCATYPRAQNTSKREVSKTLTLSCPEAARLVLTDLDSMALQQRTELQKQFNSEQEIKDEKKLLNLMCATLMRQSDIRIEQGLYSVAMLFLMLDKLPAGAPDNFARLEHVFVSLLQGLESHATENNMQSLQPNVELQWALMLHLQSFIRQRSAARGRNTLGRYIDPLHHFQADITSKEMKAVKLAELDQLWQQRVEPWLAQRPWVINNYLQYRIYNDAFPGYASRTPLACLYLLTAEWRLLRAMIALSVLDRSEPDEQDIINIIYSFHAVTKHNKAIMDIFFQRIDEFKMNDDLSLLCLLN</sequence>
<protein>
    <submittedName>
        <fullName evidence="1">Lysine-N-methylase fliB</fullName>
    </submittedName>
</protein>
<dbReference type="NCBIfam" id="NF038110">
    <property type="entry name" value="Lys_methyl_FliB"/>
    <property type="match status" value="1"/>
</dbReference>
<proteinExistence type="predicted"/>
<reference evidence="2" key="1">
    <citation type="submission" date="2017-12" db="EMBL/GenBank/DDBJ databases">
        <title>The genome sequence of Pantoea sp. 596.</title>
        <authorList>
            <person name="Gao J."/>
            <person name="Mao X."/>
            <person name="Sun J."/>
        </authorList>
    </citation>
    <scope>NUCLEOTIDE SEQUENCE [LARGE SCALE GENOMIC DNA]</scope>
    <source>
        <strain evidence="2">596</strain>
    </source>
</reference>
<dbReference type="Proteomes" id="UP000234296">
    <property type="component" value="Unassembled WGS sequence"/>
</dbReference>
<keyword evidence="2" id="KW-1185">Reference proteome</keyword>
<evidence type="ECO:0000313" key="2">
    <source>
        <dbReference type="Proteomes" id="UP000234296"/>
    </source>
</evidence>
<dbReference type="RefSeq" id="WP_101764044.1">
    <property type="nucleotide sequence ID" value="NZ_PJRT01000032.1"/>
</dbReference>
<gene>
    <name evidence="1" type="ORF">PZBJ_20595</name>
</gene>
<dbReference type="EMBL" id="PJRT01000032">
    <property type="protein sequence ID" value="PLR20447.1"/>
    <property type="molecule type" value="Genomic_DNA"/>
</dbReference>
<organism evidence="1 2">
    <name type="scientific">Pantoea endophytica</name>
    <dbReference type="NCBI Taxonomy" id="92488"/>
    <lineage>
        <taxon>Bacteria</taxon>
        <taxon>Pseudomonadati</taxon>
        <taxon>Pseudomonadota</taxon>
        <taxon>Gammaproteobacteria</taxon>
        <taxon>Enterobacterales</taxon>
        <taxon>Erwiniaceae</taxon>
        <taxon>Pantoea</taxon>
    </lineage>
</organism>
<evidence type="ECO:0000313" key="1">
    <source>
        <dbReference type="EMBL" id="PLR20447.1"/>
    </source>
</evidence>
<comment type="caution">
    <text evidence="1">The sequence shown here is derived from an EMBL/GenBank/DDBJ whole genome shotgun (WGS) entry which is preliminary data.</text>
</comment>